<organism evidence="1">
    <name type="scientific">Arundo donax</name>
    <name type="common">Giant reed</name>
    <name type="synonym">Donax arundinaceus</name>
    <dbReference type="NCBI Taxonomy" id="35708"/>
    <lineage>
        <taxon>Eukaryota</taxon>
        <taxon>Viridiplantae</taxon>
        <taxon>Streptophyta</taxon>
        <taxon>Embryophyta</taxon>
        <taxon>Tracheophyta</taxon>
        <taxon>Spermatophyta</taxon>
        <taxon>Magnoliopsida</taxon>
        <taxon>Liliopsida</taxon>
        <taxon>Poales</taxon>
        <taxon>Poaceae</taxon>
        <taxon>PACMAD clade</taxon>
        <taxon>Arundinoideae</taxon>
        <taxon>Arundineae</taxon>
        <taxon>Arundo</taxon>
    </lineage>
</organism>
<reference evidence="1" key="2">
    <citation type="journal article" date="2015" name="Data Brief">
        <title>Shoot transcriptome of the giant reed, Arundo donax.</title>
        <authorList>
            <person name="Barrero R.A."/>
            <person name="Guerrero F.D."/>
            <person name="Moolhuijzen P."/>
            <person name="Goolsby J.A."/>
            <person name="Tidwell J."/>
            <person name="Bellgard S.E."/>
            <person name="Bellgard M.I."/>
        </authorList>
    </citation>
    <scope>NUCLEOTIDE SEQUENCE</scope>
    <source>
        <tissue evidence="1">Shoot tissue taken approximately 20 cm above the soil surface</tissue>
    </source>
</reference>
<proteinExistence type="predicted"/>
<sequence>MQINSFQECTVLSSRRGYL</sequence>
<protein>
    <submittedName>
        <fullName evidence="1">Uncharacterized protein</fullName>
    </submittedName>
</protein>
<dbReference type="EMBL" id="GBRH01261449">
    <property type="protein sequence ID" value="JAD36446.1"/>
    <property type="molecule type" value="Transcribed_RNA"/>
</dbReference>
<accession>A0A0A8ZCA9</accession>
<reference evidence="1" key="1">
    <citation type="submission" date="2014-09" db="EMBL/GenBank/DDBJ databases">
        <authorList>
            <person name="Magalhaes I.L.F."/>
            <person name="Oliveira U."/>
            <person name="Santos F.R."/>
            <person name="Vidigal T.H.D.A."/>
            <person name="Brescovit A.D."/>
            <person name="Santos A.J."/>
        </authorList>
    </citation>
    <scope>NUCLEOTIDE SEQUENCE</scope>
    <source>
        <tissue evidence="1">Shoot tissue taken approximately 20 cm above the soil surface</tissue>
    </source>
</reference>
<evidence type="ECO:0000313" key="1">
    <source>
        <dbReference type="EMBL" id="JAD36446.1"/>
    </source>
</evidence>
<name>A0A0A8ZCA9_ARUDO</name>
<dbReference type="AlphaFoldDB" id="A0A0A8ZCA9"/>